<dbReference type="Gene3D" id="3.40.50.2300">
    <property type="match status" value="2"/>
</dbReference>
<dbReference type="SUPFAM" id="SSF47413">
    <property type="entry name" value="lambda repressor-like DNA-binding domains"/>
    <property type="match status" value="1"/>
</dbReference>
<reference evidence="6 7" key="1">
    <citation type="submission" date="2018-11" db="EMBL/GenBank/DDBJ databases">
        <title>Genome sequence of strain 7197.</title>
        <authorList>
            <person name="Gao J."/>
            <person name="Sun J."/>
        </authorList>
    </citation>
    <scope>NUCLEOTIDE SEQUENCE [LARGE SCALE GENOMIC DNA]</scope>
    <source>
        <strain evidence="6 7">7197</strain>
    </source>
</reference>
<dbReference type="EMBL" id="RQPI01000007">
    <property type="protein sequence ID" value="RQW10905.1"/>
    <property type="molecule type" value="Genomic_DNA"/>
</dbReference>
<dbReference type="PANTHER" id="PTHR30146">
    <property type="entry name" value="LACI-RELATED TRANSCRIPTIONAL REPRESSOR"/>
    <property type="match status" value="1"/>
</dbReference>
<keyword evidence="3" id="KW-0238">DNA-binding</keyword>
<proteinExistence type="predicted"/>
<dbReference type="OrthoDB" id="1639518at2"/>
<evidence type="ECO:0000313" key="7">
    <source>
        <dbReference type="Proteomes" id="UP000282529"/>
    </source>
</evidence>
<dbReference type="RefSeq" id="WP_124696181.1">
    <property type="nucleotide sequence ID" value="NZ_JBHUFE010000013.1"/>
</dbReference>
<dbReference type="AlphaFoldDB" id="A0A3N9P587"/>
<dbReference type="PROSITE" id="PS00356">
    <property type="entry name" value="HTH_LACI_1"/>
    <property type="match status" value="1"/>
</dbReference>
<dbReference type="PROSITE" id="PS50932">
    <property type="entry name" value="HTH_LACI_2"/>
    <property type="match status" value="1"/>
</dbReference>
<feature type="domain" description="HTH lacI-type" evidence="5">
    <location>
        <begin position="4"/>
        <end position="59"/>
    </location>
</feature>
<evidence type="ECO:0000256" key="2">
    <source>
        <dbReference type="ARBA" id="ARBA00023015"/>
    </source>
</evidence>
<dbReference type="Pfam" id="PF13377">
    <property type="entry name" value="Peripla_BP_3"/>
    <property type="match status" value="1"/>
</dbReference>
<keyword evidence="4" id="KW-0804">Transcription</keyword>
<name>A0A3N9P587_9BACL</name>
<gene>
    <name evidence="6" type="ORF">EH198_14225</name>
</gene>
<organism evidence="6 7">
    <name type="scientific">Paenibacillus rhizophilus</name>
    <dbReference type="NCBI Taxonomy" id="1850366"/>
    <lineage>
        <taxon>Bacteria</taxon>
        <taxon>Bacillati</taxon>
        <taxon>Bacillota</taxon>
        <taxon>Bacilli</taxon>
        <taxon>Bacillales</taxon>
        <taxon>Paenibacillaceae</taxon>
        <taxon>Paenibacillus</taxon>
    </lineage>
</organism>
<dbReference type="InterPro" id="IPR010982">
    <property type="entry name" value="Lambda_DNA-bd_dom_sf"/>
</dbReference>
<dbReference type="CDD" id="cd01392">
    <property type="entry name" value="HTH_LacI"/>
    <property type="match status" value="1"/>
</dbReference>
<dbReference type="InterPro" id="IPR028082">
    <property type="entry name" value="Peripla_BP_I"/>
</dbReference>
<dbReference type="SMART" id="SM00354">
    <property type="entry name" value="HTH_LACI"/>
    <property type="match status" value="1"/>
</dbReference>
<evidence type="ECO:0000313" key="6">
    <source>
        <dbReference type="EMBL" id="RQW10905.1"/>
    </source>
</evidence>
<dbReference type="SUPFAM" id="SSF53822">
    <property type="entry name" value="Periplasmic binding protein-like I"/>
    <property type="match status" value="1"/>
</dbReference>
<evidence type="ECO:0000256" key="4">
    <source>
        <dbReference type="ARBA" id="ARBA00023163"/>
    </source>
</evidence>
<accession>A0A3N9P587</accession>
<dbReference type="GO" id="GO:0003700">
    <property type="term" value="F:DNA-binding transcription factor activity"/>
    <property type="evidence" value="ECO:0007669"/>
    <property type="project" value="TreeGrafter"/>
</dbReference>
<keyword evidence="1" id="KW-0678">Repressor</keyword>
<evidence type="ECO:0000256" key="1">
    <source>
        <dbReference type="ARBA" id="ARBA00022491"/>
    </source>
</evidence>
<dbReference type="InterPro" id="IPR000843">
    <property type="entry name" value="HTH_LacI"/>
</dbReference>
<comment type="caution">
    <text evidence="6">The sequence shown here is derived from an EMBL/GenBank/DDBJ whole genome shotgun (WGS) entry which is preliminary data.</text>
</comment>
<keyword evidence="2" id="KW-0805">Transcription regulation</keyword>
<dbReference type="PANTHER" id="PTHR30146:SF148">
    <property type="entry name" value="HTH-TYPE TRANSCRIPTIONAL REPRESSOR PURR-RELATED"/>
    <property type="match status" value="1"/>
</dbReference>
<evidence type="ECO:0000256" key="3">
    <source>
        <dbReference type="ARBA" id="ARBA00023125"/>
    </source>
</evidence>
<dbReference type="Pfam" id="PF00356">
    <property type="entry name" value="LacI"/>
    <property type="match status" value="1"/>
</dbReference>
<keyword evidence="7" id="KW-1185">Reference proteome</keyword>
<dbReference type="CDD" id="cd19977">
    <property type="entry name" value="PBP1_EndR-like"/>
    <property type="match status" value="1"/>
</dbReference>
<sequence>MVKATIGDVAARAGVSKSTVSQYLNKRYQHMGTETRAKIEAAIEALDYQPNVLARGLKQKRTSTVGVIVANIMHRLSTEICRGIEDYCQEQDINVILCNSDEDGEKEKKYAEMLQAKQVDGIILLPTGKNGSLYKKLAKHGYPILFMDRKVESVKADTIVVNNRESVYEAVSHLKERGHRRIALATAPLTISTRTERTEGFRQAMSDHGLECGSRYVINAEISSLNRKFRELFDGPEPPTALIAGNDLVLLEALAFVKERNLRVPEDLALVAFDNIPFAHLLTPTLTTINQPSLEMGRKAAERIISRIRSEEDLAPEEYVFKCELAVRQSSEMERQ</sequence>
<dbReference type="Gene3D" id="1.10.260.40">
    <property type="entry name" value="lambda repressor-like DNA-binding domains"/>
    <property type="match status" value="1"/>
</dbReference>
<dbReference type="GO" id="GO:0000976">
    <property type="term" value="F:transcription cis-regulatory region binding"/>
    <property type="evidence" value="ECO:0007669"/>
    <property type="project" value="TreeGrafter"/>
</dbReference>
<dbReference type="InterPro" id="IPR046335">
    <property type="entry name" value="LacI/GalR-like_sensor"/>
</dbReference>
<evidence type="ECO:0000259" key="5">
    <source>
        <dbReference type="PROSITE" id="PS50932"/>
    </source>
</evidence>
<protein>
    <submittedName>
        <fullName evidence="6">LacI family transcriptional regulator</fullName>
    </submittedName>
</protein>
<dbReference type="Proteomes" id="UP000282529">
    <property type="component" value="Unassembled WGS sequence"/>
</dbReference>